<dbReference type="RefSeq" id="WP_156204914.1">
    <property type="nucleotide sequence ID" value="NZ_WHPN01000029.1"/>
</dbReference>
<protein>
    <submittedName>
        <fullName evidence="1">Uncharacterized protein</fullName>
    </submittedName>
</protein>
<comment type="caution">
    <text evidence="1">The sequence shown here is derived from an EMBL/GenBank/DDBJ whole genome shotgun (WGS) entry which is preliminary data.</text>
</comment>
<evidence type="ECO:0000313" key="1">
    <source>
        <dbReference type="EMBL" id="KAF4410915.1"/>
    </source>
</evidence>
<evidence type="ECO:0000313" key="2">
    <source>
        <dbReference type="Proteomes" id="UP000621266"/>
    </source>
</evidence>
<name>A0ABQ7FR01_9ACTN</name>
<reference evidence="1 2" key="1">
    <citation type="submission" date="2019-10" db="EMBL/GenBank/DDBJ databases">
        <title>Streptomyces tenebrisbrunneis sp.nov., an endogenous actinomycete isolated from of Lycium ruthenicum.</title>
        <authorList>
            <person name="Ma L."/>
        </authorList>
    </citation>
    <scope>NUCLEOTIDE SEQUENCE [LARGE SCALE GENOMIC DNA]</scope>
    <source>
        <strain evidence="1 2">TRM 66187</strain>
    </source>
</reference>
<accession>A0ABQ7FR01</accession>
<dbReference type="Proteomes" id="UP000621266">
    <property type="component" value="Unassembled WGS sequence"/>
</dbReference>
<sequence>MNGYEHYKLAEKYADKAHSAYDSAEMAAIAQVHATLALAAATADANNFKRDLYAGNGEELPAVKRTEAKSSRAADAFLD</sequence>
<organism evidence="1 2">
    <name type="scientific">Streptomyces lycii</name>
    <dbReference type="NCBI Taxonomy" id="2654337"/>
    <lineage>
        <taxon>Bacteria</taxon>
        <taxon>Bacillati</taxon>
        <taxon>Actinomycetota</taxon>
        <taxon>Actinomycetes</taxon>
        <taxon>Kitasatosporales</taxon>
        <taxon>Streptomycetaceae</taxon>
        <taxon>Streptomyces</taxon>
    </lineage>
</organism>
<dbReference type="EMBL" id="WHPN01000029">
    <property type="protein sequence ID" value="KAF4410915.1"/>
    <property type="molecule type" value="Genomic_DNA"/>
</dbReference>
<keyword evidence="2" id="KW-1185">Reference proteome</keyword>
<proteinExistence type="predicted"/>
<gene>
    <name evidence="1" type="ORF">GCU69_01460</name>
</gene>